<evidence type="ECO:0000313" key="2">
    <source>
        <dbReference type="Proteomes" id="UP001283361"/>
    </source>
</evidence>
<sequence length="67" mass="7860">MTAGSADNRDKTLNMDFRHVAGVSFRNLTNLFNTKHFKFTDGHRNRGYNNGDFRKRDVAFEKLRNTH</sequence>
<dbReference type="Proteomes" id="UP001283361">
    <property type="component" value="Unassembled WGS sequence"/>
</dbReference>
<dbReference type="EMBL" id="JAWDGP010002374">
    <property type="protein sequence ID" value="KAK3783655.1"/>
    <property type="molecule type" value="Genomic_DNA"/>
</dbReference>
<evidence type="ECO:0000313" key="1">
    <source>
        <dbReference type="EMBL" id="KAK3783655.1"/>
    </source>
</evidence>
<name>A0AAE1A9V8_9GAST</name>
<comment type="caution">
    <text evidence="1">The sequence shown here is derived from an EMBL/GenBank/DDBJ whole genome shotgun (WGS) entry which is preliminary data.</text>
</comment>
<keyword evidence="2" id="KW-1185">Reference proteome</keyword>
<proteinExistence type="predicted"/>
<organism evidence="1 2">
    <name type="scientific">Elysia crispata</name>
    <name type="common">lettuce slug</name>
    <dbReference type="NCBI Taxonomy" id="231223"/>
    <lineage>
        <taxon>Eukaryota</taxon>
        <taxon>Metazoa</taxon>
        <taxon>Spiralia</taxon>
        <taxon>Lophotrochozoa</taxon>
        <taxon>Mollusca</taxon>
        <taxon>Gastropoda</taxon>
        <taxon>Heterobranchia</taxon>
        <taxon>Euthyneura</taxon>
        <taxon>Panpulmonata</taxon>
        <taxon>Sacoglossa</taxon>
        <taxon>Placobranchoidea</taxon>
        <taxon>Plakobranchidae</taxon>
        <taxon>Elysia</taxon>
    </lineage>
</organism>
<dbReference type="AlphaFoldDB" id="A0AAE1A9V8"/>
<accession>A0AAE1A9V8</accession>
<protein>
    <submittedName>
        <fullName evidence="1">Uncharacterized protein</fullName>
    </submittedName>
</protein>
<reference evidence="1" key="1">
    <citation type="journal article" date="2023" name="G3 (Bethesda)">
        <title>A reference genome for the long-term kleptoplast-retaining sea slug Elysia crispata morphotype clarki.</title>
        <authorList>
            <person name="Eastman K.E."/>
            <person name="Pendleton A.L."/>
            <person name="Shaikh M.A."/>
            <person name="Suttiyut T."/>
            <person name="Ogas R."/>
            <person name="Tomko P."/>
            <person name="Gavelis G."/>
            <person name="Widhalm J.R."/>
            <person name="Wisecaver J.H."/>
        </authorList>
    </citation>
    <scope>NUCLEOTIDE SEQUENCE</scope>
    <source>
        <strain evidence="1">ECLA1</strain>
    </source>
</reference>
<gene>
    <name evidence="1" type="ORF">RRG08_010782</name>
</gene>